<reference evidence="1 2" key="1">
    <citation type="submission" date="2020-08" db="EMBL/GenBank/DDBJ databases">
        <title>Characterizing phage-host interactions in a simplified human intestinal 1 barrier model.</title>
        <authorList>
            <person name="Buttimer C.T.H."/>
            <person name="Nunez-Sanchez M.A."/>
            <person name="Colom J."/>
            <person name="Walsh L."/>
            <person name="Bolocan A."/>
            <person name="Pang R."/>
            <person name="Gahan C."/>
            <person name="Hill C."/>
        </authorList>
    </citation>
    <scope>NUCLEOTIDE SEQUENCE [LARGE SCALE GENOMIC DNA]</scope>
</reference>
<evidence type="ECO:0000313" key="2">
    <source>
        <dbReference type="Proteomes" id="UP000516197"/>
    </source>
</evidence>
<keyword evidence="2" id="KW-1185">Reference proteome</keyword>
<dbReference type="EMBL" id="MT856905">
    <property type="protein sequence ID" value="QNL31084.1"/>
    <property type="molecule type" value="Genomic_DNA"/>
</dbReference>
<dbReference type="Proteomes" id="UP000516197">
    <property type="component" value="Segment"/>
</dbReference>
<sequence>MNKKLIISYQKEWDENGTVYTQTVKIPIELFNSINDKLKEAIKNKKHNTITDNFKHVYIKTLHKGKNFTTITTSEIVRYELKQLGADISRYLTERNTIIESY</sequence>
<gene>
    <name evidence="1" type="ORF">A2_16</name>
</gene>
<name>A0A7G9A395_9CAUD</name>
<protein>
    <submittedName>
        <fullName evidence="1">Uncharacterized protein</fullName>
    </submittedName>
</protein>
<evidence type="ECO:0000313" key="1">
    <source>
        <dbReference type="EMBL" id="QNL31084.1"/>
    </source>
</evidence>
<organism evidence="1 2">
    <name type="scientific">Enterococcus phage vB_EfaM_A2</name>
    <dbReference type="NCBI Taxonomy" id="2767513"/>
    <lineage>
        <taxon>Viruses</taxon>
        <taxon>Duplodnaviria</taxon>
        <taxon>Heunggongvirae</taxon>
        <taxon>Uroviricota</taxon>
        <taxon>Caudoviricetes</taxon>
        <taxon>Herelleviridae</taxon>
        <taxon>Brockvirinae</taxon>
        <taxon>Schiekvirus</taxon>
        <taxon>Schiekvirus A2</taxon>
    </lineage>
</organism>
<accession>A0A7G9A395</accession>
<proteinExistence type="predicted"/>